<evidence type="ECO:0000259" key="4">
    <source>
        <dbReference type="SMART" id="SM00822"/>
    </source>
</evidence>
<reference evidence="6" key="1">
    <citation type="journal article" date="2010" name="PLoS ONE">
        <title>The complete genome sequence of Cupriavidus metallidurans strain CH34, a master survivalist in harsh and anthropogenic environments.</title>
        <authorList>
            <person name="Janssen P.J."/>
            <person name="Van Houdt R."/>
            <person name="Moors H."/>
            <person name="Monsieurs P."/>
            <person name="Morin N."/>
            <person name="Michaux A."/>
            <person name="Benotmane M.A."/>
            <person name="Leys N."/>
            <person name="Vallaeys T."/>
            <person name="Lapidus A."/>
            <person name="Monchy S."/>
            <person name="Medigue C."/>
            <person name="Taghavi S."/>
            <person name="McCorkle S."/>
            <person name="Dunn J."/>
            <person name="van der Lelie D."/>
            <person name="Mergeay M."/>
        </authorList>
    </citation>
    <scope>NUCLEOTIDE SEQUENCE [LARGE SCALE GENOMIC DNA]</scope>
    <source>
        <strain evidence="6">ATCC 43123 / DSM 2839 / NBRC 102507 / CH34</strain>
    </source>
</reference>
<dbReference type="PROSITE" id="PS00061">
    <property type="entry name" value="ADH_SHORT"/>
    <property type="match status" value="1"/>
</dbReference>
<dbReference type="PRINTS" id="PR00081">
    <property type="entry name" value="GDHRDH"/>
</dbReference>
<dbReference type="InterPro" id="IPR057326">
    <property type="entry name" value="KR_dom"/>
</dbReference>
<keyword evidence="5" id="KW-0560">Oxidoreductase</keyword>
<dbReference type="GO" id="GO:0032787">
    <property type="term" value="P:monocarboxylic acid metabolic process"/>
    <property type="evidence" value="ECO:0007669"/>
    <property type="project" value="UniProtKB-ARBA"/>
</dbReference>
<dbReference type="InterPro" id="IPR050259">
    <property type="entry name" value="SDR"/>
</dbReference>
<dbReference type="PANTHER" id="PTHR42879">
    <property type="entry name" value="3-OXOACYL-(ACYL-CARRIER-PROTEIN) REDUCTASE"/>
    <property type="match status" value="1"/>
</dbReference>
<dbReference type="eggNOG" id="COG1028">
    <property type="taxonomic scope" value="Bacteria"/>
</dbReference>
<dbReference type="Proteomes" id="UP000002429">
    <property type="component" value="Plasmid megaplasmid"/>
</dbReference>
<dbReference type="EC" id="1.1.1.100" evidence="5"/>
<dbReference type="PANTHER" id="PTHR42879:SF2">
    <property type="entry name" value="3-OXOACYL-[ACYL-CARRIER-PROTEIN] REDUCTASE FABG"/>
    <property type="match status" value="1"/>
</dbReference>
<dbReference type="AlphaFoldDB" id="Q1LAZ2"/>
<dbReference type="Gene3D" id="3.40.50.720">
    <property type="entry name" value="NAD(P)-binding Rossmann-like Domain"/>
    <property type="match status" value="1"/>
</dbReference>
<accession>Q1LAZ2</accession>
<dbReference type="InterPro" id="IPR002347">
    <property type="entry name" value="SDR_fam"/>
</dbReference>
<keyword evidence="5" id="KW-0614">Plasmid</keyword>
<dbReference type="FunFam" id="3.40.50.720:FF:000084">
    <property type="entry name" value="Short-chain dehydrogenase reductase"/>
    <property type="match status" value="1"/>
</dbReference>
<evidence type="ECO:0000256" key="1">
    <source>
        <dbReference type="ARBA" id="ARBA00006484"/>
    </source>
</evidence>
<proteinExistence type="inferred from homology"/>
<geneLocation type="plasmid" evidence="5 6">
    <name>megaplasmid</name>
</geneLocation>
<comment type="similarity">
    <text evidence="1 2">Belongs to the short-chain dehydrogenases/reductases (SDR) family.</text>
</comment>
<feature type="compositionally biased region" description="Basic and acidic residues" evidence="3">
    <location>
        <begin position="11"/>
        <end position="23"/>
    </location>
</feature>
<sequence length="298" mass="31455">MKARRVSTHSTENKTTRTKETRSMSKLTNKVAIVSGSGRGIGREIALKLASEGAAVVVNDLDAEPAEAVVREITTMGGRAVACVGSVTEADFGTRFVGTALQTFGGLDIIVNNAGYTWDNVIQKMTDDQWSAIMDVHVTAPFRILRAAADYFRETSKQEAEQGREVFRKVVNISSASGVIGNAGQANYSAGKAAINGLTKALAKEWGRYKVNVNSVAFGLIKTRLTEAVAGEGHATIDIAGNEIKVGVNPQLMKNIEATIPLGRGGTPAEAAGSVYLLCIPESNYITGQVLVVGGGRP</sequence>
<evidence type="ECO:0000256" key="3">
    <source>
        <dbReference type="SAM" id="MobiDB-lite"/>
    </source>
</evidence>
<dbReference type="EMBL" id="CP000353">
    <property type="protein sequence ID" value="ABF12684.1"/>
    <property type="molecule type" value="Genomic_DNA"/>
</dbReference>
<dbReference type="SMART" id="SM00822">
    <property type="entry name" value="PKS_KR"/>
    <property type="match status" value="1"/>
</dbReference>
<dbReference type="SUPFAM" id="SSF51735">
    <property type="entry name" value="NAD(P)-binding Rossmann-fold domains"/>
    <property type="match status" value="1"/>
</dbReference>
<gene>
    <name evidence="5" type="ordered locus">Rmet_5825</name>
</gene>
<protein>
    <submittedName>
        <fullName evidence="5">3-oxoacyl-(Acyl-carrier-protein) reductase</fullName>
        <ecNumber evidence="5">1.1.1.100</ecNumber>
    </submittedName>
</protein>
<dbReference type="GO" id="GO:0004316">
    <property type="term" value="F:3-oxoacyl-[acyl-carrier-protein] reductase (NADPH) activity"/>
    <property type="evidence" value="ECO:0007669"/>
    <property type="project" value="UniProtKB-EC"/>
</dbReference>
<evidence type="ECO:0000313" key="5">
    <source>
        <dbReference type="EMBL" id="ABF12684.1"/>
    </source>
</evidence>
<evidence type="ECO:0000313" key="6">
    <source>
        <dbReference type="Proteomes" id="UP000002429"/>
    </source>
</evidence>
<dbReference type="KEGG" id="rme:Rmet_5825"/>
<dbReference type="HOGENOM" id="CLU_010194_1_3_4"/>
<dbReference type="InterPro" id="IPR036291">
    <property type="entry name" value="NAD(P)-bd_dom_sf"/>
</dbReference>
<feature type="domain" description="Ketoreductase" evidence="4">
    <location>
        <begin position="30"/>
        <end position="224"/>
    </location>
</feature>
<evidence type="ECO:0000256" key="2">
    <source>
        <dbReference type="RuleBase" id="RU000363"/>
    </source>
</evidence>
<dbReference type="InterPro" id="IPR020904">
    <property type="entry name" value="Sc_DH/Rdtase_CS"/>
</dbReference>
<dbReference type="Pfam" id="PF00106">
    <property type="entry name" value="adh_short"/>
    <property type="match status" value="1"/>
</dbReference>
<name>Q1LAZ2_CUPMC</name>
<keyword evidence="6" id="KW-1185">Reference proteome</keyword>
<dbReference type="PRINTS" id="PR00080">
    <property type="entry name" value="SDRFAMILY"/>
</dbReference>
<feature type="region of interest" description="Disordered" evidence="3">
    <location>
        <begin position="1"/>
        <end position="26"/>
    </location>
</feature>
<organism evidence="5 6">
    <name type="scientific">Cupriavidus metallidurans (strain ATCC 43123 / DSM 2839 / NBRC 102507 / CH34)</name>
    <name type="common">Ralstonia metallidurans</name>
    <dbReference type="NCBI Taxonomy" id="266264"/>
    <lineage>
        <taxon>Bacteria</taxon>
        <taxon>Pseudomonadati</taxon>
        <taxon>Pseudomonadota</taxon>
        <taxon>Betaproteobacteria</taxon>
        <taxon>Burkholderiales</taxon>
        <taxon>Burkholderiaceae</taxon>
        <taxon>Cupriavidus</taxon>
    </lineage>
</organism>